<dbReference type="RefSeq" id="WP_040068208.1">
    <property type="nucleotide sequence ID" value="NZ_CDDU01000031.1"/>
</dbReference>
<dbReference type="InterPro" id="IPR010258">
    <property type="entry name" value="Conjugal_tfr_TrbG/VirB9/CagX"/>
</dbReference>
<evidence type="ECO:0000256" key="3">
    <source>
        <dbReference type="SAM" id="SignalP"/>
    </source>
</evidence>
<dbReference type="InterPro" id="IPR033645">
    <property type="entry name" value="VirB9/CagX/TrbG_C"/>
</dbReference>
<dbReference type="Gene3D" id="2.60.40.2500">
    <property type="match status" value="1"/>
</dbReference>
<reference evidence="4" key="1">
    <citation type="journal article" date="2006" name="PLoS ONE">
        <title>Detection of Conjugation Related Type Four Secretion Machinery in Aeromonas culicicola.</title>
        <authorList>
            <person name="Rangrez A.Y."/>
            <person name="Dayananda K.M."/>
            <person name="Atanur S."/>
            <person name="Joshi R."/>
            <person name="Patole M.S."/>
            <person name="Shouche Y.S."/>
        </authorList>
    </citation>
    <scope>NUCLEOTIDE SEQUENCE</scope>
    <source>
        <strain evidence="4">MTCC 3249</strain>
    </source>
</reference>
<accession>A1YBN7</accession>
<dbReference type="EMBL" id="DQ890522">
    <property type="protein sequence ID" value="ABI83645.1"/>
    <property type="molecule type" value="Genomic_DNA"/>
</dbReference>
<feature type="signal peptide" evidence="3">
    <location>
        <begin position="1"/>
        <end position="21"/>
    </location>
</feature>
<proteinExistence type="inferred from homology"/>
<dbReference type="CDD" id="cd06911">
    <property type="entry name" value="VirB9_CagX_TrbG"/>
    <property type="match status" value="1"/>
</dbReference>
<evidence type="ECO:0000313" key="4">
    <source>
        <dbReference type="EMBL" id="ABI83645.1"/>
    </source>
</evidence>
<keyword evidence="2 3" id="KW-0732">Signal</keyword>
<dbReference type="AlphaFoldDB" id="A1YBN7"/>
<dbReference type="InterPro" id="IPR038161">
    <property type="entry name" value="VirB9/CagX/TrbG_C_sf"/>
</dbReference>
<feature type="chain" id="PRO_5002640980" evidence="3">
    <location>
        <begin position="22"/>
        <end position="254"/>
    </location>
</feature>
<evidence type="ECO:0000256" key="1">
    <source>
        <dbReference type="ARBA" id="ARBA00006135"/>
    </source>
</evidence>
<evidence type="ECO:0000256" key="2">
    <source>
        <dbReference type="ARBA" id="ARBA00022729"/>
    </source>
</evidence>
<protein>
    <submittedName>
        <fullName evidence="4">Conjugal transfer outer membrane protein</fullName>
    </submittedName>
</protein>
<organism evidence="4">
    <name type="scientific">Aeromonas veronii</name>
    <dbReference type="NCBI Taxonomy" id="654"/>
    <lineage>
        <taxon>Bacteria</taxon>
        <taxon>Pseudomonadati</taxon>
        <taxon>Pseudomonadota</taxon>
        <taxon>Gammaproteobacteria</taxon>
        <taxon>Aeromonadales</taxon>
        <taxon>Aeromonadaceae</taxon>
        <taxon>Aeromonas</taxon>
    </lineage>
</organism>
<name>A1YBN7_AERVE</name>
<comment type="similarity">
    <text evidence="1">Belongs to the TrbG/VirB9 family.</text>
</comment>
<sequence length="254" mass="28525">MKYSHVAGAILLGVMAASANAASVGFGSRFDGRIQRTEYNPEDVIKVLVKKGTVSLVQFAEDEKVEGIGLGDPAAWNVSVKGNHVFFRPTVDDNPDTNVAVLTNKRNYSLYLMSTRGTPTYVLRFDYPKPSKPLFTAQEKKIPCHDGSLFNGKYQVRGSKEIAPYQIWDDGQFACMRWSSTKDLPIVYRKNSDGQETLVNTHMENNTMVIHEISSEYVLRLGSNVLDVRTESTAPRHYNYKGTSTKEFRQEKAQ</sequence>
<gene>
    <name evidence="4" type="primary">traH</name>
</gene>
<dbReference type="Pfam" id="PF03524">
    <property type="entry name" value="CagX"/>
    <property type="match status" value="1"/>
</dbReference>